<gene>
    <name evidence="7" type="ORF">BV898_03276</name>
</gene>
<dbReference type="GO" id="GO:0016020">
    <property type="term" value="C:membrane"/>
    <property type="evidence" value="ECO:0007669"/>
    <property type="project" value="UniProtKB-SubCell"/>
</dbReference>
<comment type="caution">
    <text evidence="7">The sequence shown here is derived from an EMBL/GenBank/DDBJ whole genome shotgun (WGS) entry which is preliminary data.</text>
</comment>
<dbReference type="InterPro" id="IPR007248">
    <property type="entry name" value="Mpv17_PMP22"/>
</dbReference>
<evidence type="ECO:0000256" key="5">
    <source>
        <dbReference type="ARBA" id="ARBA00023136"/>
    </source>
</evidence>
<proteinExistence type="inferred from homology"/>
<keyword evidence="8" id="KW-1185">Reference proteome</keyword>
<evidence type="ECO:0000313" key="8">
    <source>
        <dbReference type="Proteomes" id="UP000192578"/>
    </source>
</evidence>
<sequence>MSIRRVRDLLFGRHLFLTNTVIGGGLLGLGDLIEQTLEIRVLKSSVKYDWQRAARMTATGFVLGSLGHGWYKVLDKRLPGVDRRTVFKKVTLDLLIAGPITAWVFFWGVGTLEKKRLPEIWSEFLVKFPYLFAFDCCLWPPAQAFNFFYLHPKYRVVYVESLVLFWNIFASYVKHNDLTSTGK</sequence>
<name>A0A1W0X5T4_HYPEX</name>
<dbReference type="Proteomes" id="UP000192578">
    <property type="component" value="Unassembled WGS sequence"/>
</dbReference>
<reference evidence="8" key="1">
    <citation type="submission" date="2017-01" db="EMBL/GenBank/DDBJ databases">
        <title>Comparative genomics of anhydrobiosis in the tardigrade Hypsibius dujardini.</title>
        <authorList>
            <person name="Yoshida Y."/>
            <person name="Koutsovoulos G."/>
            <person name="Laetsch D."/>
            <person name="Stevens L."/>
            <person name="Kumar S."/>
            <person name="Horikawa D."/>
            <person name="Ishino K."/>
            <person name="Komine S."/>
            <person name="Tomita M."/>
            <person name="Blaxter M."/>
            <person name="Arakawa K."/>
        </authorList>
    </citation>
    <scope>NUCLEOTIDE SEQUENCE [LARGE SCALE GENOMIC DNA]</scope>
    <source>
        <strain evidence="8">Z151</strain>
    </source>
</reference>
<protein>
    <submittedName>
        <fullName evidence="7">Mpv17-like protein 2</fullName>
    </submittedName>
</protein>
<dbReference type="GO" id="GO:0005739">
    <property type="term" value="C:mitochondrion"/>
    <property type="evidence" value="ECO:0007669"/>
    <property type="project" value="TreeGrafter"/>
</dbReference>
<evidence type="ECO:0000313" key="7">
    <source>
        <dbReference type="EMBL" id="OQV22843.1"/>
    </source>
</evidence>
<organism evidence="7 8">
    <name type="scientific">Hypsibius exemplaris</name>
    <name type="common">Freshwater tardigrade</name>
    <dbReference type="NCBI Taxonomy" id="2072580"/>
    <lineage>
        <taxon>Eukaryota</taxon>
        <taxon>Metazoa</taxon>
        <taxon>Ecdysozoa</taxon>
        <taxon>Tardigrada</taxon>
        <taxon>Eutardigrada</taxon>
        <taxon>Parachela</taxon>
        <taxon>Hypsibioidea</taxon>
        <taxon>Hypsibiidae</taxon>
        <taxon>Hypsibius</taxon>
    </lineage>
</organism>
<dbReference type="PANTHER" id="PTHR11266">
    <property type="entry name" value="PEROXISOMAL MEMBRANE PROTEIN 2, PXMP2 MPV17"/>
    <property type="match status" value="1"/>
</dbReference>
<feature type="transmembrane region" description="Helical" evidence="6">
    <location>
        <begin position="92"/>
        <end position="110"/>
    </location>
</feature>
<keyword evidence="4 6" id="KW-1133">Transmembrane helix</keyword>
<evidence type="ECO:0000256" key="2">
    <source>
        <dbReference type="ARBA" id="ARBA00006824"/>
    </source>
</evidence>
<feature type="transmembrane region" description="Helical" evidence="6">
    <location>
        <begin position="156"/>
        <end position="173"/>
    </location>
</feature>
<keyword evidence="5 6" id="KW-0472">Membrane</keyword>
<comment type="subcellular location">
    <subcellularLocation>
        <location evidence="1">Membrane</location>
        <topology evidence="1">Multi-pass membrane protein</topology>
    </subcellularLocation>
</comment>
<evidence type="ECO:0000256" key="6">
    <source>
        <dbReference type="RuleBase" id="RU363053"/>
    </source>
</evidence>
<evidence type="ECO:0000256" key="1">
    <source>
        <dbReference type="ARBA" id="ARBA00004141"/>
    </source>
</evidence>
<dbReference type="Pfam" id="PF04117">
    <property type="entry name" value="Mpv17_PMP22"/>
    <property type="match status" value="1"/>
</dbReference>
<dbReference type="EMBL" id="MTYJ01000015">
    <property type="protein sequence ID" value="OQV22843.1"/>
    <property type="molecule type" value="Genomic_DNA"/>
</dbReference>
<dbReference type="OrthoDB" id="10267969at2759"/>
<comment type="similarity">
    <text evidence="2 6">Belongs to the peroxisomal membrane protein PXMP2/4 family.</text>
</comment>
<evidence type="ECO:0000256" key="3">
    <source>
        <dbReference type="ARBA" id="ARBA00022692"/>
    </source>
</evidence>
<dbReference type="AlphaFoldDB" id="A0A1W0X5T4"/>
<keyword evidence="3 6" id="KW-0812">Transmembrane</keyword>
<accession>A0A1W0X5T4</accession>
<dbReference type="GO" id="GO:0061668">
    <property type="term" value="P:mitochondrial ribosome assembly"/>
    <property type="evidence" value="ECO:0007669"/>
    <property type="project" value="TreeGrafter"/>
</dbReference>
<dbReference type="PANTHER" id="PTHR11266:SF8">
    <property type="entry name" value="MPV17-LIKE PROTEIN 2"/>
    <property type="match status" value="1"/>
</dbReference>
<evidence type="ECO:0000256" key="4">
    <source>
        <dbReference type="ARBA" id="ARBA00022989"/>
    </source>
</evidence>